<reference evidence="2 3" key="1">
    <citation type="submission" date="2022-03" db="EMBL/GenBank/DDBJ databases">
        <title>Hymenobactersp. isolated from the air.</title>
        <authorList>
            <person name="Won M."/>
            <person name="Kwon S.-W."/>
        </authorList>
    </citation>
    <scope>NUCLEOTIDE SEQUENCE [LARGE SCALE GENOMIC DNA]</scope>
    <source>
        <strain evidence="2 3">KACC 22596</strain>
    </source>
</reference>
<evidence type="ECO:0000256" key="1">
    <source>
        <dbReference type="SAM" id="MobiDB-lite"/>
    </source>
</evidence>
<name>A0ABY4B5G4_9BACT</name>
<gene>
    <name evidence="2" type="ORF">MTP16_01085</name>
</gene>
<accession>A0ABY4B5G4</accession>
<organism evidence="2 3">
    <name type="scientific">Hymenobacter monticola</name>
    <dbReference type="NCBI Taxonomy" id="1705399"/>
    <lineage>
        <taxon>Bacteria</taxon>
        <taxon>Pseudomonadati</taxon>
        <taxon>Bacteroidota</taxon>
        <taxon>Cytophagia</taxon>
        <taxon>Cytophagales</taxon>
        <taxon>Hymenobacteraceae</taxon>
        <taxon>Hymenobacter</taxon>
    </lineage>
</organism>
<protein>
    <submittedName>
        <fullName evidence="2">Uncharacterized protein</fullName>
    </submittedName>
</protein>
<feature type="region of interest" description="Disordered" evidence="1">
    <location>
        <begin position="1"/>
        <end position="33"/>
    </location>
</feature>
<dbReference type="EMBL" id="CP094534">
    <property type="protein sequence ID" value="UOE34260.1"/>
    <property type="molecule type" value="Genomic_DNA"/>
</dbReference>
<proteinExistence type="predicted"/>
<evidence type="ECO:0000313" key="2">
    <source>
        <dbReference type="EMBL" id="UOE34260.1"/>
    </source>
</evidence>
<keyword evidence="3" id="KW-1185">Reference proteome</keyword>
<dbReference type="RefSeq" id="WP_243515134.1">
    <property type="nucleotide sequence ID" value="NZ_CP094534.1"/>
</dbReference>
<sequence length="56" mass="5788">MNNSTITGTRLGSVGTGVAGVSDNNRPQSGSTSSKAVFIIDEAKQHYSGIIAELFC</sequence>
<feature type="compositionally biased region" description="Polar residues" evidence="1">
    <location>
        <begin position="1"/>
        <end position="10"/>
    </location>
</feature>
<feature type="compositionally biased region" description="Polar residues" evidence="1">
    <location>
        <begin position="22"/>
        <end position="33"/>
    </location>
</feature>
<evidence type="ECO:0000313" key="3">
    <source>
        <dbReference type="Proteomes" id="UP000831390"/>
    </source>
</evidence>
<dbReference type="Proteomes" id="UP000831390">
    <property type="component" value="Chromosome"/>
</dbReference>